<dbReference type="GO" id="GO:0030973">
    <property type="term" value="F:molybdate ion binding"/>
    <property type="evidence" value="ECO:0007669"/>
    <property type="project" value="TreeGrafter"/>
</dbReference>
<dbReference type="EMBL" id="LT629772">
    <property type="protein sequence ID" value="SDS97100.1"/>
    <property type="molecule type" value="Genomic_DNA"/>
</dbReference>
<organism evidence="6 7">
    <name type="scientific">Microlunatus soli</name>
    <dbReference type="NCBI Taxonomy" id="630515"/>
    <lineage>
        <taxon>Bacteria</taxon>
        <taxon>Bacillati</taxon>
        <taxon>Actinomycetota</taxon>
        <taxon>Actinomycetes</taxon>
        <taxon>Propionibacteriales</taxon>
        <taxon>Propionibacteriaceae</taxon>
        <taxon>Microlunatus</taxon>
    </lineage>
</organism>
<dbReference type="InterPro" id="IPR005950">
    <property type="entry name" value="ModA"/>
</dbReference>
<dbReference type="STRING" id="630515.SAMN04489812_3676"/>
<dbReference type="GO" id="GO:0046872">
    <property type="term" value="F:metal ion binding"/>
    <property type="evidence" value="ECO:0007669"/>
    <property type="project" value="UniProtKB-KW"/>
</dbReference>
<dbReference type="OrthoDB" id="9785015at2"/>
<keyword evidence="4" id="KW-0500">Molybdenum</keyword>
<dbReference type="GO" id="GO:0015689">
    <property type="term" value="P:molybdate ion transport"/>
    <property type="evidence" value="ECO:0007669"/>
    <property type="project" value="InterPro"/>
</dbReference>
<keyword evidence="3 5" id="KW-0732">Signal</keyword>
<comment type="similarity">
    <text evidence="1">Belongs to the bacterial solute-binding protein ModA family.</text>
</comment>
<dbReference type="PANTHER" id="PTHR30632:SF0">
    <property type="entry name" value="SULFATE-BINDING PROTEIN"/>
    <property type="match status" value="1"/>
</dbReference>
<evidence type="ECO:0000256" key="3">
    <source>
        <dbReference type="ARBA" id="ARBA00022729"/>
    </source>
</evidence>
<feature type="binding site" evidence="4">
    <location>
        <position position="55"/>
    </location>
    <ligand>
        <name>molybdate</name>
        <dbReference type="ChEBI" id="CHEBI:36264"/>
    </ligand>
</feature>
<name>A0A1H1WKA9_9ACTN</name>
<feature type="binding site" evidence="4">
    <location>
        <position position="186"/>
    </location>
    <ligand>
        <name>molybdate</name>
        <dbReference type="ChEBI" id="CHEBI:36264"/>
    </ligand>
</feature>
<dbReference type="CDD" id="cd13538">
    <property type="entry name" value="PBP2_ModA_like_1"/>
    <property type="match status" value="1"/>
</dbReference>
<evidence type="ECO:0000256" key="2">
    <source>
        <dbReference type="ARBA" id="ARBA00022723"/>
    </source>
</evidence>
<keyword evidence="7" id="KW-1185">Reference proteome</keyword>
<dbReference type="AlphaFoldDB" id="A0A1H1WKA9"/>
<evidence type="ECO:0000256" key="5">
    <source>
        <dbReference type="SAM" id="SignalP"/>
    </source>
</evidence>
<dbReference type="NCBIfam" id="TIGR01256">
    <property type="entry name" value="modA"/>
    <property type="match status" value="1"/>
</dbReference>
<evidence type="ECO:0000313" key="7">
    <source>
        <dbReference type="Proteomes" id="UP000199103"/>
    </source>
</evidence>
<dbReference type="Gene3D" id="3.40.190.10">
    <property type="entry name" value="Periplasmic binding protein-like II"/>
    <property type="match status" value="2"/>
</dbReference>
<proteinExistence type="inferred from homology"/>
<protein>
    <submittedName>
        <fullName evidence="6">Molybdate transport system substrate-binding protein</fullName>
    </submittedName>
</protein>
<dbReference type="PANTHER" id="PTHR30632">
    <property type="entry name" value="MOLYBDATE-BINDING PERIPLASMIC PROTEIN"/>
    <property type="match status" value="1"/>
</dbReference>
<evidence type="ECO:0000256" key="4">
    <source>
        <dbReference type="PIRSR" id="PIRSR004846-1"/>
    </source>
</evidence>
<dbReference type="SUPFAM" id="SSF53850">
    <property type="entry name" value="Periplasmic binding protein-like II"/>
    <property type="match status" value="1"/>
</dbReference>
<dbReference type="InterPro" id="IPR050682">
    <property type="entry name" value="ModA/WtpA"/>
</dbReference>
<dbReference type="PIRSF" id="PIRSF004846">
    <property type="entry name" value="ModA"/>
    <property type="match status" value="1"/>
</dbReference>
<feature type="binding site" evidence="4">
    <location>
        <position position="204"/>
    </location>
    <ligand>
        <name>molybdate</name>
        <dbReference type="ChEBI" id="CHEBI:36264"/>
    </ligand>
</feature>
<accession>A0A1H1WKA9</accession>
<gene>
    <name evidence="6" type="ORF">SAMN04489812_3676</name>
</gene>
<evidence type="ECO:0000256" key="1">
    <source>
        <dbReference type="ARBA" id="ARBA00009175"/>
    </source>
</evidence>
<feature type="signal peptide" evidence="5">
    <location>
        <begin position="1"/>
        <end position="21"/>
    </location>
</feature>
<sequence>MRRRPAGPVAVLGALSVIALAGCGGQSGAADSPSPSTGSSSAEVTGKITVLAAASLTESFATIGKDFEKAHPGSTVTFSFGSSATLATQVNQGAPADVFASADERTMKSVSDAGRAVGEPTIFATNTLQIAVPPGNPGKITGLKDFADPKKRTALCAKEVPCGAAAQKVFQAADVTAKPASYEADVKAALQKVESDEVDAALVYRTDVRSAGDKVQGIGFDEADAVVNRYPITTVKESREQATASAFVDYVTGADGQQVLQQAGFGAPR</sequence>
<keyword evidence="2 4" id="KW-0479">Metal-binding</keyword>
<evidence type="ECO:0000313" key="6">
    <source>
        <dbReference type="EMBL" id="SDS97100.1"/>
    </source>
</evidence>
<feature type="binding site" evidence="4">
    <location>
        <position position="83"/>
    </location>
    <ligand>
        <name>molybdate</name>
        <dbReference type="ChEBI" id="CHEBI:36264"/>
    </ligand>
</feature>
<dbReference type="PROSITE" id="PS51257">
    <property type="entry name" value="PROKAR_LIPOPROTEIN"/>
    <property type="match status" value="1"/>
</dbReference>
<dbReference type="Pfam" id="PF13531">
    <property type="entry name" value="SBP_bac_11"/>
    <property type="match status" value="1"/>
</dbReference>
<reference evidence="6 7" key="1">
    <citation type="submission" date="2016-10" db="EMBL/GenBank/DDBJ databases">
        <authorList>
            <person name="de Groot N.N."/>
        </authorList>
    </citation>
    <scope>NUCLEOTIDE SEQUENCE [LARGE SCALE GENOMIC DNA]</scope>
    <source>
        <strain evidence="6 7">DSM 21800</strain>
    </source>
</reference>
<dbReference type="RefSeq" id="WP_091526913.1">
    <property type="nucleotide sequence ID" value="NZ_LT629772.1"/>
</dbReference>
<feature type="chain" id="PRO_5038871911" evidence="5">
    <location>
        <begin position="22"/>
        <end position="269"/>
    </location>
</feature>
<dbReference type="Proteomes" id="UP000199103">
    <property type="component" value="Chromosome I"/>
</dbReference>